<reference evidence="3 4" key="1">
    <citation type="journal article" date="2023" name="Int. J. Mol. Sci.">
        <title>De Novo Assembly and Annotation of 11 Diverse Shrub Willow (Salix) Genomes Reveals Novel Gene Organization in Sex-Linked Regions.</title>
        <authorList>
            <person name="Hyden B."/>
            <person name="Feng K."/>
            <person name="Yates T.B."/>
            <person name="Jawdy S."/>
            <person name="Cereghino C."/>
            <person name="Smart L.B."/>
            <person name="Muchero W."/>
        </authorList>
    </citation>
    <scope>NUCLEOTIDE SEQUENCE [LARGE SCALE GENOMIC DNA]</scope>
    <source>
        <tissue evidence="3">Shoot tip</tissue>
    </source>
</reference>
<feature type="compositionally biased region" description="Low complexity" evidence="1">
    <location>
        <begin position="119"/>
        <end position="132"/>
    </location>
</feature>
<evidence type="ECO:0000256" key="1">
    <source>
        <dbReference type="SAM" id="MobiDB-lite"/>
    </source>
</evidence>
<dbReference type="Proteomes" id="UP001162972">
    <property type="component" value="Chromosome 1"/>
</dbReference>
<name>A0AAD6KQL5_9ROSI</name>
<evidence type="ECO:0000313" key="3">
    <source>
        <dbReference type="EMBL" id="KAJ6427911.1"/>
    </source>
</evidence>
<dbReference type="AlphaFoldDB" id="A0AAD6KQL5"/>
<organism evidence="3 4">
    <name type="scientific">Salix udensis</name>
    <dbReference type="NCBI Taxonomy" id="889485"/>
    <lineage>
        <taxon>Eukaryota</taxon>
        <taxon>Viridiplantae</taxon>
        <taxon>Streptophyta</taxon>
        <taxon>Embryophyta</taxon>
        <taxon>Tracheophyta</taxon>
        <taxon>Spermatophyta</taxon>
        <taxon>Magnoliopsida</taxon>
        <taxon>eudicotyledons</taxon>
        <taxon>Gunneridae</taxon>
        <taxon>Pentapetalae</taxon>
        <taxon>rosids</taxon>
        <taxon>fabids</taxon>
        <taxon>Malpighiales</taxon>
        <taxon>Salicaceae</taxon>
        <taxon>Saliceae</taxon>
        <taxon>Salix</taxon>
    </lineage>
</organism>
<accession>A0AAD6KQL5</accession>
<proteinExistence type="predicted"/>
<comment type="caution">
    <text evidence="3">The sequence shown here is derived from an EMBL/GenBank/DDBJ whole genome shotgun (WGS) entry which is preliminary data.</text>
</comment>
<sequence>MRCPNVVFLPFVRTKTRYGKIKEETCWKVGRAGYISMGIELVAWFLRFLFILASVLIVLERPSYRGVGVVVLALCKTWSKPVQEGSSHSKAIIFSEIYGTHKIPQIVRSHFSRSPPQEPSCSSHPSLKSPLPSSPLKRFSYSQLTEWIHASLSSLCSVSHLPAATFSLPSTSASRPFAPAASSMPSLTTIKPKSELDGWAKTLPPRSSFVESDNGPDSTLLSCVGSSIGSLSTH</sequence>
<keyword evidence="2" id="KW-0812">Transmembrane</keyword>
<keyword evidence="4" id="KW-1185">Reference proteome</keyword>
<keyword evidence="2" id="KW-1133">Transmembrane helix</keyword>
<dbReference type="EMBL" id="JAPFFJ010000005">
    <property type="protein sequence ID" value="KAJ6427911.1"/>
    <property type="molecule type" value="Genomic_DNA"/>
</dbReference>
<evidence type="ECO:0000256" key="2">
    <source>
        <dbReference type="SAM" id="Phobius"/>
    </source>
</evidence>
<protein>
    <submittedName>
        <fullName evidence="3">Uncharacterized protein</fullName>
    </submittedName>
</protein>
<keyword evidence="2" id="KW-0472">Membrane</keyword>
<feature type="region of interest" description="Disordered" evidence="1">
    <location>
        <begin position="111"/>
        <end position="132"/>
    </location>
</feature>
<gene>
    <name evidence="3" type="ORF">OIU84_023337</name>
</gene>
<feature type="transmembrane region" description="Helical" evidence="2">
    <location>
        <begin position="41"/>
        <end position="59"/>
    </location>
</feature>
<evidence type="ECO:0000313" key="4">
    <source>
        <dbReference type="Proteomes" id="UP001162972"/>
    </source>
</evidence>